<gene>
    <name evidence="2" type="ORF">pipiens_000117</name>
</gene>
<reference evidence="2 3" key="1">
    <citation type="submission" date="2024-05" db="EMBL/GenBank/DDBJ databases">
        <title>Culex pipiens pipiens assembly and annotation.</title>
        <authorList>
            <person name="Alout H."/>
            <person name="Durand T."/>
        </authorList>
    </citation>
    <scope>NUCLEOTIDE SEQUENCE [LARGE SCALE GENOMIC DNA]</scope>
    <source>
        <strain evidence="2">HA-2024</strain>
        <tissue evidence="2">Whole body</tissue>
    </source>
</reference>
<feature type="region of interest" description="Disordered" evidence="1">
    <location>
        <begin position="206"/>
        <end position="269"/>
    </location>
</feature>
<dbReference type="EMBL" id="JBEHCU010002082">
    <property type="protein sequence ID" value="KAL1403084.1"/>
    <property type="molecule type" value="Genomic_DNA"/>
</dbReference>
<protein>
    <recommendedName>
        <fullName evidence="4">Retrotransposon gag domain-containing protein</fullName>
    </recommendedName>
</protein>
<feature type="non-terminal residue" evidence="2">
    <location>
        <position position="362"/>
    </location>
</feature>
<accession>A0ABD1DUB9</accession>
<evidence type="ECO:0000256" key="1">
    <source>
        <dbReference type="SAM" id="MobiDB-lite"/>
    </source>
</evidence>
<sequence>MEISRIKPFDVNIEASLLPAEWDTWRQDLESYFVVHKIKTQRDKRAYLVYLGGPGLQGLLKLLPAADKVPHVSRDPPFYDVAVQVLTDHFEPFRRKTYERHLFHKLEQKPGERFADFVMRLRKQIARCGYSAKHADELIADRITAGCHSDDLRNKLLQKDRSLKEILAMGSSTEEVGKHSKKWTNEVRPAVVPDVFKIGARPLGREKFQQKSFRERNASAPRPEHQRYLQGPGHGQNTSRPGQQRLQQGPGQQRIPQGPAHWQNVSHPNRMAQPTCHRCGYFGHTRGDEQCPAFNDTCGLCGRDQAEPDNGNSVETNSVAEDGPDNGYPADTISMAGDESSPGRSRPSRRARKPEYLRDYET</sequence>
<dbReference type="Proteomes" id="UP001562425">
    <property type="component" value="Unassembled WGS sequence"/>
</dbReference>
<feature type="compositionally biased region" description="Polar residues" evidence="1">
    <location>
        <begin position="310"/>
        <end position="319"/>
    </location>
</feature>
<feature type="region of interest" description="Disordered" evidence="1">
    <location>
        <begin position="309"/>
        <end position="362"/>
    </location>
</feature>
<name>A0ABD1DUB9_CULPP</name>
<proteinExistence type="predicted"/>
<feature type="compositionally biased region" description="Low complexity" evidence="1">
    <location>
        <begin position="240"/>
        <end position="259"/>
    </location>
</feature>
<comment type="caution">
    <text evidence="2">The sequence shown here is derived from an EMBL/GenBank/DDBJ whole genome shotgun (WGS) entry which is preliminary data.</text>
</comment>
<dbReference type="PANTHER" id="PTHR33198:SF20">
    <property type="entry name" value="RETROTRANSPOSON GAG DOMAIN-CONTAINING PROTEIN"/>
    <property type="match status" value="1"/>
</dbReference>
<organism evidence="2 3">
    <name type="scientific">Culex pipiens pipiens</name>
    <name type="common">Northern house mosquito</name>
    <dbReference type="NCBI Taxonomy" id="38569"/>
    <lineage>
        <taxon>Eukaryota</taxon>
        <taxon>Metazoa</taxon>
        <taxon>Ecdysozoa</taxon>
        <taxon>Arthropoda</taxon>
        <taxon>Hexapoda</taxon>
        <taxon>Insecta</taxon>
        <taxon>Pterygota</taxon>
        <taxon>Neoptera</taxon>
        <taxon>Endopterygota</taxon>
        <taxon>Diptera</taxon>
        <taxon>Nematocera</taxon>
        <taxon>Culicoidea</taxon>
        <taxon>Culicidae</taxon>
        <taxon>Culicinae</taxon>
        <taxon>Culicini</taxon>
        <taxon>Culex</taxon>
        <taxon>Culex</taxon>
    </lineage>
</organism>
<evidence type="ECO:0008006" key="4">
    <source>
        <dbReference type="Google" id="ProtNLM"/>
    </source>
</evidence>
<dbReference type="AlphaFoldDB" id="A0ABD1DUB9"/>
<keyword evidence="3" id="KW-1185">Reference proteome</keyword>
<evidence type="ECO:0000313" key="3">
    <source>
        <dbReference type="Proteomes" id="UP001562425"/>
    </source>
</evidence>
<feature type="compositionally biased region" description="Basic and acidic residues" evidence="1">
    <location>
        <begin position="353"/>
        <end position="362"/>
    </location>
</feature>
<evidence type="ECO:0000313" key="2">
    <source>
        <dbReference type="EMBL" id="KAL1403084.1"/>
    </source>
</evidence>
<dbReference type="PANTHER" id="PTHR33198">
    <property type="entry name" value="ANK_REP_REGION DOMAIN-CONTAINING PROTEIN-RELATED"/>
    <property type="match status" value="1"/>
</dbReference>
<feature type="compositionally biased region" description="Basic and acidic residues" evidence="1">
    <location>
        <begin position="206"/>
        <end position="227"/>
    </location>
</feature>